<dbReference type="Gene3D" id="3.30.1330.70">
    <property type="entry name" value="Holliday junction resolvase RusA"/>
    <property type="match status" value="1"/>
</dbReference>
<dbReference type="SUPFAM" id="SSF103084">
    <property type="entry name" value="Holliday junction resolvase RusA"/>
    <property type="match status" value="1"/>
</dbReference>
<dbReference type="AlphaFoldDB" id="A0A3P3DEE2"/>
<dbReference type="RefSeq" id="WP_124966187.1">
    <property type="nucleotide sequence ID" value="NZ_RRAZ01000028.1"/>
</dbReference>
<dbReference type="OrthoDB" id="7775026at2"/>
<reference evidence="1 2" key="1">
    <citation type="submission" date="2018-11" db="EMBL/GenBank/DDBJ databases">
        <title>Gemmobacter sp. nov., YIM 102744-1 draft genome.</title>
        <authorList>
            <person name="Li G."/>
            <person name="Jiang Y."/>
        </authorList>
    </citation>
    <scope>NUCLEOTIDE SEQUENCE [LARGE SCALE GENOMIC DNA]</scope>
    <source>
        <strain evidence="1 2">YIM 102744-1</strain>
    </source>
</reference>
<dbReference type="Proteomes" id="UP000282125">
    <property type="component" value="Unassembled WGS sequence"/>
</dbReference>
<dbReference type="GO" id="GO:0000287">
    <property type="term" value="F:magnesium ion binding"/>
    <property type="evidence" value="ECO:0007669"/>
    <property type="project" value="InterPro"/>
</dbReference>
<proteinExistence type="predicted"/>
<dbReference type="GO" id="GO:0006281">
    <property type="term" value="P:DNA repair"/>
    <property type="evidence" value="ECO:0007669"/>
    <property type="project" value="InterPro"/>
</dbReference>
<gene>
    <name evidence="1" type="ORF">EG244_16000</name>
</gene>
<dbReference type="GO" id="GO:0006310">
    <property type="term" value="P:DNA recombination"/>
    <property type="evidence" value="ECO:0007669"/>
    <property type="project" value="InterPro"/>
</dbReference>
<dbReference type="EMBL" id="RRAZ01000028">
    <property type="protein sequence ID" value="RRH72016.1"/>
    <property type="molecule type" value="Genomic_DNA"/>
</dbReference>
<name>A0A3P3DEE2_9RHOB</name>
<comment type="caution">
    <text evidence="1">The sequence shown here is derived from an EMBL/GenBank/DDBJ whole genome shotgun (WGS) entry which is preliminary data.</text>
</comment>
<dbReference type="InterPro" id="IPR036614">
    <property type="entry name" value="RusA-like_sf"/>
</dbReference>
<organism evidence="1 2">
    <name type="scientific">Falsigemmobacter faecalis</name>
    <dbReference type="NCBI Taxonomy" id="2488730"/>
    <lineage>
        <taxon>Bacteria</taxon>
        <taxon>Pseudomonadati</taxon>
        <taxon>Pseudomonadota</taxon>
        <taxon>Alphaproteobacteria</taxon>
        <taxon>Rhodobacterales</taxon>
        <taxon>Paracoccaceae</taxon>
        <taxon>Falsigemmobacter</taxon>
    </lineage>
</organism>
<evidence type="ECO:0000313" key="1">
    <source>
        <dbReference type="EMBL" id="RRH72016.1"/>
    </source>
</evidence>
<keyword evidence="2" id="KW-1185">Reference proteome</keyword>
<evidence type="ECO:0000313" key="2">
    <source>
        <dbReference type="Proteomes" id="UP000282125"/>
    </source>
</evidence>
<accession>A0A3P3DEE2</accession>
<sequence length="126" mass="13568">MRIVLPWPPTALSANGSQGDFRGKARAAKAYKADCVALCREQGKGLRSLPAPAIVANVSLTFCPPSGRRYDLDNMLKRMKHGLDAVAEAIGVDDADWRSMTLLRGDPSKSGGVIVEINPTHQELIP</sequence>
<protein>
    <submittedName>
        <fullName evidence="1">Uncharacterized protein</fullName>
    </submittedName>
</protein>